<accession>A0A2P8ESF1</accession>
<dbReference type="PANTHER" id="PTHR33055:SF13">
    <property type="entry name" value="TRANSPOSASE"/>
    <property type="match status" value="1"/>
</dbReference>
<dbReference type="InterPro" id="IPR047650">
    <property type="entry name" value="Transpos_IS110"/>
</dbReference>
<dbReference type="Pfam" id="PF01548">
    <property type="entry name" value="DEDD_Tnp_IS110"/>
    <property type="match status" value="1"/>
</dbReference>
<dbReference type="EMBL" id="PYGI01000018">
    <property type="protein sequence ID" value="PSL12416.1"/>
    <property type="molecule type" value="Genomic_DNA"/>
</dbReference>
<sequence length="118" mass="13123">MNITESQTDINVGVDVGKSTLDIVLHPLDLHFSVPNDEEHIRKIIQVLKHHNIKRIVTEATGRYEHAFVFACDQAELPVVVVNPTSIRRYAQAIGVLAKTDKIDARVIASFAATIKPE</sequence>
<dbReference type="GO" id="GO:0004803">
    <property type="term" value="F:transposase activity"/>
    <property type="evidence" value="ECO:0007669"/>
    <property type="project" value="InterPro"/>
</dbReference>
<gene>
    <name evidence="2" type="ORF">CLV44_11894</name>
</gene>
<comment type="caution">
    <text evidence="2">The sequence shown here is derived from an EMBL/GenBank/DDBJ whole genome shotgun (WGS) entry which is preliminary data.</text>
</comment>
<dbReference type="InterPro" id="IPR002525">
    <property type="entry name" value="Transp_IS110-like_N"/>
</dbReference>
<evidence type="ECO:0000313" key="2">
    <source>
        <dbReference type="EMBL" id="PSL12416.1"/>
    </source>
</evidence>
<dbReference type="AlphaFoldDB" id="A0A2P8ESF1"/>
<dbReference type="RefSeq" id="WP_146140007.1">
    <property type="nucleotide sequence ID" value="NZ_PYGI01000018.1"/>
</dbReference>
<dbReference type="GO" id="GO:0006313">
    <property type="term" value="P:DNA transposition"/>
    <property type="evidence" value="ECO:0007669"/>
    <property type="project" value="InterPro"/>
</dbReference>
<dbReference type="Proteomes" id="UP000242133">
    <property type="component" value="Unassembled WGS sequence"/>
</dbReference>
<feature type="domain" description="Transposase IS110-like N-terminal" evidence="1">
    <location>
        <begin position="12"/>
        <end position="113"/>
    </location>
</feature>
<protein>
    <submittedName>
        <fullName evidence="2">Transposase</fullName>
    </submittedName>
</protein>
<evidence type="ECO:0000259" key="1">
    <source>
        <dbReference type="Pfam" id="PF01548"/>
    </source>
</evidence>
<name>A0A2P8ESF1_9GAMM</name>
<reference evidence="2 3" key="1">
    <citation type="submission" date="2018-03" db="EMBL/GenBank/DDBJ databases">
        <title>Genomic Encyclopedia of Archaeal and Bacterial Type Strains, Phase II (KMG-II): from individual species to whole genera.</title>
        <authorList>
            <person name="Goeker M."/>
        </authorList>
    </citation>
    <scope>NUCLEOTIDE SEQUENCE [LARGE SCALE GENOMIC DNA]</scope>
    <source>
        <strain evidence="2 3">DSM 17586</strain>
    </source>
</reference>
<evidence type="ECO:0000313" key="3">
    <source>
        <dbReference type="Proteomes" id="UP000242133"/>
    </source>
</evidence>
<dbReference type="PANTHER" id="PTHR33055">
    <property type="entry name" value="TRANSPOSASE FOR INSERTION SEQUENCE ELEMENT IS1111A"/>
    <property type="match status" value="1"/>
</dbReference>
<organism evidence="2 3">
    <name type="scientific">Marinobacterium halophilum</name>
    <dbReference type="NCBI Taxonomy" id="267374"/>
    <lineage>
        <taxon>Bacteria</taxon>
        <taxon>Pseudomonadati</taxon>
        <taxon>Pseudomonadota</taxon>
        <taxon>Gammaproteobacteria</taxon>
        <taxon>Oceanospirillales</taxon>
        <taxon>Oceanospirillaceae</taxon>
        <taxon>Marinobacterium</taxon>
    </lineage>
</organism>
<dbReference type="OrthoDB" id="9795150at2"/>
<dbReference type="GO" id="GO:0003677">
    <property type="term" value="F:DNA binding"/>
    <property type="evidence" value="ECO:0007669"/>
    <property type="project" value="InterPro"/>
</dbReference>
<keyword evidence="3" id="KW-1185">Reference proteome</keyword>
<feature type="non-terminal residue" evidence="2">
    <location>
        <position position="118"/>
    </location>
</feature>
<proteinExistence type="predicted"/>